<reference evidence="8" key="1">
    <citation type="submission" date="2019-05" db="EMBL/GenBank/DDBJ databases">
        <title>Candidatus Nanohalobium constans, a novel model system to study the DPANN nano-sized archaea: genomic and physiological characterization of a nanoarchaeon co-cultured with its chitinotrophic host.</title>
        <authorList>
            <person name="La Cono V."/>
            <person name="Arcadi E."/>
            <person name="Crisafi F."/>
            <person name="Denaro R."/>
            <person name="La Spada G."/>
            <person name="Messina E."/>
            <person name="Smedile F."/>
            <person name="Toshchakov S.V."/>
            <person name="Shevchenko M.A."/>
            <person name="Golyshin P.N."/>
            <person name="Golyshina O.V."/>
            <person name="Ferrer M."/>
            <person name="Rohde M."/>
            <person name="Mushegian A."/>
            <person name="Sorokin D.Y."/>
            <person name="Giuliano L."/>
            <person name="Yakimov M.M."/>
        </authorList>
    </citation>
    <scope>NUCLEOTIDE SEQUENCE [LARGE SCALE GENOMIC DNA]</scope>
    <source>
        <strain evidence="8">LC1Nh</strain>
    </source>
</reference>
<dbReference type="KEGG" id="ncon:LC1Nh_0855"/>
<dbReference type="Gene3D" id="3.20.20.140">
    <property type="entry name" value="Metal-dependent hydrolases"/>
    <property type="match status" value="1"/>
</dbReference>
<proteinExistence type="inferred from homology"/>
<dbReference type="GeneID" id="42365245"/>
<keyword evidence="8" id="KW-1185">Reference proteome</keyword>
<evidence type="ECO:0000256" key="5">
    <source>
        <dbReference type="ARBA" id="ARBA00022801"/>
    </source>
</evidence>
<dbReference type="RefSeq" id="WP_153550480.1">
    <property type="nucleotide sequence ID" value="NZ_CP040089.1"/>
</dbReference>
<evidence type="ECO:0000256" key="3">
    <source>
        <dbReference type="ARBA" id="ARBA00022722"/>
    </source>
</evidence>
<keyword evidence="4 6" id="KW-0255">Endonuclease</keyword>
<dbReference type="SUPFAM" id="SSF89550">
    <property type="entry name" value="PHP domain-like"/>
    <property type="match status" value="1"/>
</dbReference>
<evidence type="ECO:0000256" key="2">
    <source>
        <dbReference type="ARBA" id="ARBA00022694"/>
    </source>
</evidence>
<comment type="subunit">
    <text evidence="6">Consists of a catalytic RNA component and at least 4-5 protein subunits.</text>
</comment>
<comment type="subcellular location">
    <subcellularLocation>
        <location evidence="6">Cytoplasm</location>
    </subcellularLocation>
</comment>
<dbReference type="HAMAP" id="MF_00756">
    <property type="entry name" value="RNase_P_3"/>
    <property type="match status" value="1"/>
</dbReference>
<dbReference type="InterPro" id="IPR016195">
    <property type="entry name" value="Pol/histidinol_Pase-like"/>
</dbReference>
<comment type="similarity">
    <text evidence="6">Belongs to the eukaryotic/archaeal RNase P protein component 3 family.</text>
</comment>
<accession>A0A5Q0UIS9</accession>
<dbReference type="Pfam" id="PF01876">
    <property type="entry name" value="RNase_P_p30"/>
    <property type="match status" value="1"/>
</dbReference>
<dbReference type="InterPro" id="IPR002738">
    <property type="entry name" value="RNase_P_p30"/>
</dbReference>
<comment type="catalytic activity">
    <reaction evidence="6">
        <text>Endonucleolytic cleavage of RNA, removing 5'-extranucleotides from tRNA precursor.</text>
        <dbReference type="EC" id="3.1.26.5"/>
    </reaction>
</comment>
<comment type="function">
    <text evidence="6">Part of ribonuclease P, a protein complex that generates mature tRNA molecules by cleaving their 5'-ends.</text>
</comment>
<keyword evidence="2 6" id="KW-0819">tRNA processing</keyword>
<gene>
    <name evidence="7" type="primary">rrp1</name>
    <name evidence="6" type="synonym">rnp3</name>
    <name evidence="7" type="ORF">LC1Nh_0855</name>
</gene>
<evidence type="ECO:0000256" key="6">
    <source>
        <dbReference type="HAMAP-Rule" id="MF_00756"/>
    </source>
</evidence>
<dbReference type="Proteomes" id="UP000377803">
    <property type="component" value="Chromosome"/>
</dbReference>
<sequence length="201" mass="22515">MPQFHDFFINPGLEEEAEELGWSNGSISASVKILEANDWGELKQKINENRENYDILAFQGGNHELNRKAFSTPKMDVVLHPGKGRKDSGMNHVDAEKSAENDVAVCFSLREVPGDSKRQSQVLGDWRRNLKLCEKYNAPYILTTEAESSHQLRAPRDMAAVISSLGYDGRKAVSEVPGKILEKNLEARRKSSDYAGHEVVD</sequence>
<dbReference type="GO" id="GO:0005737">
    <property type="term" value="C:cytoplasm"/>
    <property type="evidence" value="ECO:0007669"/>
    <property type="project" value="UniProtKB-SubCell"/>
</dbReference>
<keyword evidence="1 6" id="KW-0963">Cytoplasm</keyword>
<dbReference type="GO" id="GO:0004526">
    <property type="term" value="F:ribonuclease P activity"/>
    <property type="evidence" value="ECO:0007669"/>
    <property type="project" value="UniProtKB-UniRule"/>
</dbReference>
<dbReference type="GO" id="GO:0030677">
    <property type="term" value="C:ribonuclease P complex"/>
    <property type="evidence" value="ECO:0007669"/>
    <property type="project" value="UniProtKB-UniRule"/>
</dbReference>
<dbReference type="GO" id="GO:0001682">
    <property type="term" value="P:tRNA 5'-leader removal"/>
    <property type="evidence" value="ECO:0007669"/>
    <property type="project" value="UniProtKB-UniRule"/>
</dbReference>
<dbReference type="EC" id="3.1.26.5" evidence="6"/>
<dbReference type="EMBL" id="CP040089">
    <property type="protein sequence ID" value="QGA80739.1"/>
    <property type="molecule type" value="Genomic_DNA"/>
</dbReference>
<protein>
    <recommendedName>
        <fullName evidence="6">Ribonuclease P protein component 3</fullName>
        <shortName evidence="6">RNase P component 3</shortName>
        <ecNumber evidence="6">3.1.26.5</ecNumber>
    </recommendedName>
    <alternativeName>
        <fullName evidence="6">Rpp30</fullName>
    </alternativeName>
</protein>
<dbReference type="InterPro" id="IPR023539">
    <property type="entry name" value="RNase_P_comp-3_arc"/>
</dbReference>
<keyword evidence="5 6" id="KW-0378">Hydrolase</keyword>
<keyword evidence="3 6" id="KW-0540">Nuclease</keyword>
<evidence type="ECO:0000256" key="1">
    <source>
        <dbReference type="ARBA" id="ARBA00022490"/>
    </source>
</evidence>
<dbReference type="AlphaFoldDB" id="A0A5Q0UIS9"/>
<organism evidence="7 8">
    <name type="scientific">Candidatus Nanohalobium constans</name>
    <dbReference type="NCBI Taxonomy" id="2565781"/>
    <lineage>
        <taxon>Archaea</taxon>
        <taxon>Candidatus Nanohalarchaeota</taxon>
        <taxon>Candidatus Nanohalobia</taxon>
        <taxon>Candidatus Nanohalobiales</taxon>
        <taxon>Candidatus Nanohalobiaceae</taxon>
        <taxon>Candidatus Nanohalobium</taxon>
    </lineage>
</organism>
<dbReference type="OrthoDB" id="85765at2157"/>
<evidence type="ECO:0000313" key="7">
    <source>
        <dbReference type="EMBL" id="QGA80739.1"/>
    </source>
</evidence>
<name>A0A5Q0UIS9_9ARCH</name>
<evidence type="ECO:0000313" key="8">
    <source>
        <dbReference type="Proteomes" id="UP000377803"/>
    </source>
</evidence>
<evidence type="ECO:0000256" key="4">
    <source>
        <dbReference type="ARBA" id="ARBA00022759"/>
    </source>
</evidence>